<evidence type="ECO:0000313" key="10">
    <source>
        <dbReference type="EMBL" id="MDC3980652.1"/>
    </source>
</evidence>
<dbReference type="PANTHER" id="PTHR46018:SF2">
    <property type="entry name" value="ZINC PHOSPHODIESTERASE ELAC PROTEIN 1"/>
    <property type="match status" value="1"/>
</dbReference>
<dbReference type="RefSeq" id="WP_272417692.1">
    <property type="nucleotide sequence ID" value="NZ_JAGTJJ010000002.1"/>
</dbReference>
<keyword evidence="3 8" id="KW-0540">Nuclease</keyword>
<evidence type="ECO:0000256" key="3">
    <source>
        <dbReference type="ARBA" id="ARBA00022722"/>
    </source>
</evidence>
<dbReference type="InterPro" id="IPR013471">
    <property type="entry name" value="RNase_Z/BN"/>
</dbReference>
<dbReference type="HAMAP" id="MF_01818">
    <property type="entry name" value="RNase_Z_BN"/>
    <property type="match status" value="1"/>
</dbReference>
<evidence type="ECO:0000313" key="11">
    <source>
        <dbReference type="Proteomes" id="UP001151081"/>
    </source>
</evidence>
<dbReference type="AlphaFoldDB" id="A0A9X3WYG7"/>
<feature type="active site" description="Proton acceptor" evidence="8">
    <location>
        <position position="66"/>
    </location>
</feature>
<dbReference type="GO" id="GO:0042781">
    <property type="term" value="F:3'-tRNA processing endoribonuclease activity"/>
    <property type="evidence" value="ECO:0007669"/>
    <property type="project" value="UniProtKB-UniRule"/>
</dbReference>
<dbReference type="GO" id="GO:0008270">
    <property type="term" value="F:zinc ion binding"/>
    <property type="evidence" value="ECO:0007669"/>
    <property type="project" value="UniProtKB-UniRule"/>
</dbReference>
<feature type="binding site" evidence="8">
    <location>
        <position position="140"/>
    </location>
    <ligand>
        <name>Zn(2+)</name>
        <dbReference type="ChEBI" id="CHEBI:29105"/>
        <label>1</label>
        <note>catalytic</note>
    </ligand>
</feature>
<evidence type="ECO:0000256" key="6">
    <source>
        <dbReference type="ARBA" id="ARBA00022801"/>
    </source>
</evidence>
<dbReference type="EC" id="3.1.26.11" evidence="8"/>
<dbReference type="Proteomes" id="UP001151081">
    <property type="component" value="Unassembled WGS sequence"/>
</dbReference>
<keyword evidence="7 8" id="KW-0862">Zinc</keyword>
<feature type="binding site" evidence="8">
    <location>
        <position position="211"/>
    </location>
    <ligand>
        <name>Zn(2+)</name>
        <dbReference type="ChEBI" id="CHEBI:29105"/>
        <label>2</label>
        <note>catalytic</note>
    </ligand>
</feature>
<evidence type="ECO:0000256" key="8">
    <source>
        <dbReference type="HAMAP-Rule" id="MF_01818"/>
    </source>
</evidence>
<comment type="subunit">
    <text evidence="1 8">Homodimer.</text>
</comment>
<dbReference type="PANTHER" id="PTHR46018">
    <property type="entry name" value="ZINC PHOSPHODIESTERASE ELAC PROTEIN 1"/>
    <property type="match status" value="1"/>
</dbReference>
<name>A0A9X3WYG7_9BACT</name>
<sequence length="310" mass="33579">MSSLRLTFLGTSAAAPTAHRNLSGLFVKREGQSFLFDCGEGTQRQMIRFGTGFALDAVFFTHFHADHYLGIIGFLRTLGMLGRTEPLALVGPRTAATFLPKVIRLGAEDAPLPVTIAEAEPGDVVFRGDGYRIEAFATDHRIASIGYVLIEDPRPGRFDPAAARAAGVPEGPLFGKLQRGEVVRLPGGRTIAPREVMGPPRHGRRIVISGDTRPCEGTMRAAEGADVLVHEATFGDQEQARARETRHATAREAAIVARDAGAQRLVLTHLSTRYDRDPDILLGQAREELGERTPVMVAEDGDGIDLPLRD</sequence>
<keyword evidence="2 8" id="KW-0819">tRNA processing</keyword>
<evidence type="ECO:0000259" key="9">
    <source>
        <dbReference type="Pfam" id="PF12706"/>
    </source>
</evidence>
<dbReference type="Pfam" id="PF12706">
    <property type="entry name" value="Lactamase_B_2"/>
    <property type="match status" value="1"/>
</dbReference>
<feature type="binding site" evidence="8">
    <location>
        <position position="64"/>
    </location>
    <ligand>
        <name>Zn(2+)</name>
        <dbReference type="ChEBI" id="CHEBI:29105"/>
        <label>1</label>
        <note>catalytic</note>
    </ligand>
</feature>
<keyword evidence="4 8" id="KW-0479">Metal-binding</keyword>
<feature type="domain" description="Metallo-beta-lactamase" evidence="9">
    <location>
        <begin position="201"/>
        <end position="269"/>
    </location>
</feature>
<dbReference type="NCBIfam" id="TIGR02651">
    <property type="entry name" value="RNase_Z"/>
    <property type="match status" value="1"/>
</dbReference>
<dbReference type="Pfam" id="PF23023">
    <property type="entry name" value="Anti-Pycsar_Apyc1"/>
    <property type="match status" value="1"/>
</dbReference>
<reference evidence="10 11" key="1">
    <citation type="submission" date="2021-04" db="EMBL/GenBank/DDBJ databases">
        <title>Genome analysis of Polyangium sp.</title>
        <authorList>
            <person name="Li Y."/>
            <person name="Wang J."/>
        </authorList>
    </citation>
    <scope>NUCLEOTIDE SEQUENCE [LARGE SCALE GENOMIC DNA]</scope>
    <source>
        <strain evidence="10 11">SDU14</strain>
    </source>
</reference>
<evidence type="ECO:0000256" key="2">
    <source>
        <dbReference type="ARBA" id="ARBA00022694"/>
    </source>
</evidence>
<comment type="cofactor">
    <cofactor evidence="8">
        <name>Zn(2+)</name>
        <dbReference type="ChEBI" id="CHEBI:29105"/>
    </cofactor>
    <text evidence="8">Binds 2 Zn(2+) ions.</text>
</comment>
<evidence type="ECO:0000256" key="7">
    <source>
        <dbReference type="ARBA" id="ARBA00022833"/>
    </source>
</evidence>
<keyword evidence="11" id="KW-1185">Reference proteome</keyword>
<dbReference type="InterPro" id="IPR001279">
    <property type="entry name" value="Metallo-B-lactamas"/>
</dbReference>
<evidence type="ECO:0000256" key="5">
    <source>
        <dbReference type="ARBA" id="ARBA00022759"/>
    </source>
</evidence>
<organism evidence="10 11">
    <name type="scientific">Polyangium jinanense</name>
    <dbReference type="NCBI Taxonomy" id="2829994"/>
    <lineage>
        <taxon>Bacteria</taxon>
        <taxon>Pseudomonadati</taxon>
        <taxon>Myxococcota</taxon>
        <taxon>Polyangia</taxon>
        <taxon>Polyangiales</taxon>
        <taxon>Polyangiaceae</taxon>
        <taxon>Polyangium</taxon>
    </lineage>
</organism>
<dbReference type="InterPro" id="IPR036866">
    <property type="entry name" value="RibonucZ/Hydroxyglut_hydro"/>
</dbReference>
<protein>
    <recommendedName>
        <fullName evidence="8">Ribonuclease Z</fullName>
        <shortName evidence="8">RNase Z</shortName>
        <ecNumber evidence="8">3.1.26.11</ecNumber>
    </recommendedName>
    <alternativeName>
        <fullName evidence="8">tRNA 3 endonuclease</fullName>
    </alternativeName>
    <alternativeName>
        <fullName evidence="8">tRNase Z</fullName>
    </alternativeName>
</protein>
<comment type="catalytic activity">
    <reaction evidence="8">
        <text>Endonucleolytic cleavage of RNA, removing extra 3' nucleotides from tRNA precursor, generating 3' termini of tRNAs. A 3'-hydroxy group is left at the tRNA terminus and a 5'-phosphoryl group is left at the trailer molecule.</text>
        <dbReference type="EC" id="3.1.26.11"/>
    </reaction>
</comment>
<feature type="binding site" evidence="8">
    <location>
        <position position="66"/>
    </location>
    <ligand>
        <name>Zn(2+)</name>
        <dbReference type="ChEBI" id="CHEBI:29105"/>
        <label>2</label>
        <note>catalytic</note>
    </ligand>
</feature>
<feature type="binding site" evidence="8">
    <location>
        <position position="211"/>
    </location>
    <ligand>
        <name>Zn(2+)</name>
        <dbReference type="ChEBI" id="CHEBI:29105"/>
        <label>1</label>
        <note>catalytic</note>
    </ligand>
</feature>
<keyword evidence="6 8" id="KW-0378">Hydrolase</keyword>
<keyword evidence="5 8" id="KW-0255">Endonuclease</keyword>
<feature type="binding site" evidence="8">
    <location>
        <position position="269"/>
    </location>
    <ligand>
        <name>Zn(2+)</name>
        <dbReference type="ChEBI" id="CHEBI:29105"/>
        <label>2</label>
        <note>catalytic</note>
    </ligand>
</feature>
<accession>A0A9X3WYG7</accession>
<comment type="function">
    <text evidence="8">Zinc phosphodiesterase, which displays some tRNA 3'-processing endonuclease activity. Probably involved in tRNA maturation, by removing a 3'-trailer from precursor tRNA.</text>
</comment>
<dbReference type="Gene3D" id="3.60.15.10">
    <property type="entry name" value="Ribonuclease Z/Hydroxyacylglutathione hydrolase-like"/>
    <property type="match status" value="1"/>
</dbReference>
<feature type="binding site" evidence="8">
    <location>
        <position position="62"/>
    </location>
    <ligand>
        <name>Zn(2+)</name>
        <dbReference type="ChEBI" id="CHEBI:29105"/>
        <label>1</label>
        <note>catalytic</note>
    </ligand>
</feature>
<dbReference type="EMBL" id="JAGTJJ010000002">
    <property type="protein sequence ID" value="MDC3980652.1"/>
    <property type="molecule type" value="Genomic_DNA"/>
</dbReference>
<feature type="binding site" evidence="8">
    <location>
        <position position="67"/>
    </location>
    <ligand>
        <name>Zn(2+)</name>
        <dbReference type="ChEBI" id="CHEBI:29105"/>
        <label>2</label>
        <note>catalytic</note>
    </ligand>
</feature>
<comment type="similarity">
    <text evidence="8">Belongs to the RNase Z family.</text>
</comment>
<dbReference type="CDD" id="cd07717">
    <property type="entry name" value="RNaseZ_ZiPD-like_MBL-fold"/>
    <property type="match status" value="1"/>
</dbReference>
<evidence type="ECO:0000256" key="4">
    <source>
        <dbReference type="ARBA" id="ARBA00022723"/>
    </source>
</evidence>
<proteinExistence type="inferred from homology"/>
<dbReference type="NCBIfam" id="NF000801">
    <property type="entry name" value="PRK00055.1-3"/>
    <property type="match status" value="1"/>
</dbReference>
<evidence type="ECO:0000256" key="1">
    <source>
        <dbReference type="ARBA" id="ARBA00011738"/>
    </source>
</evidence>
<dbReference type="SUPFAM" id="SSF56281">
    <property type="entry name" value="Metallo-hydrolase/oxidoreductase"/>
    <property type="match status" value="1"/>
</dbReference>
<comment type="caution">
    <text evidence="10">The sequence shown here is derived from an EMBL/GenBank/DDBJ whole genome shotgun (WGS) entry which is preliminary data.</text>
</comment>
<gene>
    <name evidence="8 10" type="primary">rnz</name>
    <name evidence="10" type="ORF">KEG57_09110</name>
</gene>